<dbReference type="OrthoDB" id="310895at2759"/>
<dbReference type="Gene3D" id="3.40.309.10">
    <property type="entry name" value="Aldehyde Dehydrogenase, Chain A, domain 2"/>
    <property type="match status" value="1"/>
</dbReference>
<dbReference type="PROSITE" id="PS00070">
    <property type="entry name" value="ALDEHYDE_DEHYDR_CYS"/>
    <property type="match status" value="1"/>
</dbReference>
<dbReference type="Proteomes" id="UP000504636">
    <property type="component" value="Unplaced"/>
</dbReference>
<evidence type="ECO:0000256" key="3">
    <source>
        <dbReference type="ARBA" id="ARBA00024226"/>
    </source>
</evidence>
<dbReference type="Gene3D" id="3.40.605.10">
    <property type="entry name" value="Aldehyde Dehydrogenase, Chain A, domain 1"/>
    <property type="match status" value="1"/>
</dbReference>
<evidence type="ECO:0000256" key="5">
    <source>
        <dbReference type="PROSITE-ProRule" id="PRU10007"/>
    </source>
</evidence>
<dbReference type="Pfam" id="PF00171">
    <property type="entry name" value="Aldedh"/>
    <property type="match status" value="1"/>
</dbReference>
<sequence length="487" mass="52453">MATKLVKRENLPTKLWVDNEFKEGTGATVKLVNPKDASTIAEFKGASEADVDNTVSISQKAFESGPWASLSGEEKGVILNKFAQLILDNASEIAYFESVCSGRPLAQCNYEIPRVASVYRYYAGWADKIRGDSYPPEDGFYKIVRQEPLGVCAGITAWNGSLHFLAWKSAPALACGNTVIIKPSEKSPLGTLAVASLIKEAGFPPGVFQVLPGGGDVGAILSSHMKIAKISFTGSTFTGRKIQDAATKSNLKRVTLELGGKSPALVFDDASLEKAVFWCTIGIATNAGQVCAATTRLFVQEGIADKFLAALKGSFEAITKTLGSDPQEMTTTYGPLVDKIQYDKVRGFIEEGKKSTEVIIGGEEYTKGGYFIGPVIFKNPSEEAKIYREEIFGPVLCVRTFKTEEEAIQLANDTDYGLAGAIYTQDVNRALRVASKVRGGTIGINCTSVVGPQVPMGGFGSSGYGRELGEYAIRHYTETKAIWINMN</sequence>
<dbReference type="GeneID" id="54464273"/>
<feature type="domain" description="Aldehyde dehydrogenase" evidence="7">
    <location>
        <begin position="24"/>
        <end position="482"/>
    </location>
</feature>
<dbReference type="SUPFAM" id="SSF53720">
    <property type="entry name" value="ALDH-like"/>
    <property type="match status" value="1"/>
</dbReference>
<dbReference type="InterPro" id="IPR015590">
    <property type="entry name" value="Aldehyde_DH_dom"/>
</dbReference>
<dbReference type="RefSeq" id="XP_033580965.1">
    <property type="nucleotide sequence ID" value="XM_033723380.1"/>
</dbReference>
<dbReference type="EC" id="1.2.1.3" evidence="3"/>
<comment type="catalytic activity">
    <reaction evidence="4">
        <text>an aldehyde + NAD(+) + H2O = a carboxylate + NADH + 2 H(+)</text>
        <dbReference type="Rhea" id="RHEA:16185"/>
        <dbReference type="ChEBI" id="CHEBI:15377"/>
        <dbReference type="ChEBI" id="CHEBI:15378"/>
        <dbReference type="ChEBI" id="CHEBI:17478"/>
        <dbReference type="ChEBI" id="CHEBI:29067"/>
        <dbReference type="ChEBI" id="CHEBI:57540"/>
        <dbReference type="ChEBI" id="CHEBI:57945"/>
        <dbReference type="EC" id="1.2.1.3"/>
    </reaction>
</comment>
<dbReference type="FunFam" id="3.40.605.10:FF:000001">
    <property type="entry name" value="Aldehyde dehydrogenase 1"/>
    <property type="match status" value="1"/>
</dbReference>
<gene>
    <name evidence="8 10" type="ORF">BDZ99DRAFT_495577</name>
</gene>
<dbReference type="FunFam" id="3.40.309.10:FF:000012">
    <property type="entry name" value="Betaine aldehyde dehydrogenase"/>
    <property type="match status" value="1"/>
</dbReference>
<feature type="active site" evidence="5">
    <location>
        <position position="257"/>
    </location>
</feature>
<accession>A0A6A6YYU9</accession>
<proteinExistence type="inferred from homology"/>
<reference evidence="10" key="2">
    <citation type="submission" date="2020-04" db="EMBL/GenBank/DDBJ databases">
        <authorList>
            <consortium name="NCBI Genome Project"/>
        </authorList>
    </citation>
    <scope>NUCLEOTIDE SEQUENCE</scope>
    <source>
        <strain evidence="10">CBS 304.34</strain>
    </source>
</reference>
<comment type="similarity">
    <text evidence="1 6">Belongs to the aldehyde dehydrogenase family.</text>
</comment>
<dbReference type="PANTHER" id="PTHR11699">
    <property type="entry name" value="ALDEHYDE DEHYDROGENASE-RELATED"/>
    <property type="match status" value="1"/>
</dbReference>
<evidence type="ECO:0000313" key="10">
    <source>
        <dbReference type="RefSeq" id="XP_033580965.1"/>
    </source>
</evidence>
<protein>
    <recommendedName>
        <fullName evidence="3">aldehyde dehydrogenase (NAD(+))</fullName>
        <ecNumber evidence="3">1.2.1.3</ecNumber>
    </recommendedName>
</protein>
<dbReference type="InterPro" id="IPR029510">
    <property type="entry name" value="Ald_DH_CS_GLU"/>
</dbReference>
<evidence type="ECO:0000313" key="9">
    <source>
        <dbReference type="Proteomes" id="UP000504636"/>
    </source>
</evidence>
<evidence type="ECO:0000256" key="4">
    <source>
        <dbReference type="ARBA" id="ARBA00049194"/>
    </source>
</evidence>
<keyword evidence="9" id="KW-1185">Reference proteome</keyword>
<evidence type="ECO:0000256" key="6">
    <source>
        <dbReference type="RuleBase" id="RU003345"/>
    </source>
</evidence>
<dbReference type="InterPro" id="IPR016160">
    <property type="entry name" value="Ald_DH_CS_CYS"/>
</dbReference>
<evidence type="ECO:0000256" key="2">
    <source>
        <dbReference type="ARBA" id="ARBA00023002"/>
    </source>
</evidence>
<keyword evidence="2 6" id="KW-0560">Oxidoreductase</keyword>
<dbReference type="PROSITE" id="PS00687">
    <property type="entry name" value="ALDEHYDE_DEHYDR_GLU"/>
    <property type="match status" value="1"/>
</dbReference>
<dbReference type="InterPro" id="IPR016162">
    <property type="entry name" value="Ald_DH_N"/>
</dbReference>
<name>A0A6A6YYU9_9PEZI</name>
<evidence type="ECO:0000313" key="8">
    <source>
        <dbReference type="EMBL" id="KAF2814001.1"/>
    </source>
</evidence>
<reference evidence="10" key="3">
    <citation type="submission" date="2025-04" db="UniProtKB">
        <authorList>
            <consortium name="RefSeq"/>
        </authorList>
    </citation>
    <scope>IDENTIFICATION</scope>
    <source>
        <strain evidence="10">CBS 304.34</strain>
    </source>
</reference>
<dbReference type="AlphaFoldDB" id="A0A6A6YYU9"/>
<dbReference type="GO" id="GO:0004029">
    <property type="term" value="F:aldehyde dehydrogenase (NAD+) activity"/>
    <property type="evidence" value="ECO:0007669"/>
    <property type="project" value="UniProtKB-EC"/>
</dbReference>
<dbReference type="InterPro" id="IPR016163">
    <property type="entry name" value="Ald_DH_C"/>
</dbReference>
<dbReference type="InterPro" id="IPR016161">
    <property type="entry name" value="Ald_DH/histidinol_DH"/>
</dbReference>
<organism evidence="8">
    <name type="scientific">Mytilinidion resinicola</name>
    <dbReference type="NCBI Taxonomy" id="574789"/>
    <lineage>
        <taxon>Eukaryota</taxon>
        <taxon>Fungi</taxon>
        <taxon>Dikarya</taxon>
        <taxon>Ascomycota</taxon>
        <taxon>Pezizomycotina</taxon>
        <taxon>Dothideomycetes</taxon>
        <taxon>Pleosporomycetidae</taxon>
        <taxon>Mytilinidiales</taxon>
        <taxon>Mytilinidiaceae</taxon>
        <taxon>Mytilinidion</taxon>
    </lineage>
</organism>
<dbReference type="EMBL" id="MU003695">
    <property type="protein sequence ID" value="KAF2814001.1"/>
    <property type="molecule type" value="Genomic_DNA"/>
</dbReference>
<evidence type="ECO:0000259" key="7">
    <source>
        <dbReference type="Pfam" id="PF00171"/>
    </source>
</evidence>
<reference evidence="8 10" key="1">
    <citation type="journal article" date="2020" name="Stud. Mycol.">
        <title>101 Dothideomycetes genomes: a test case for predicting lifestyles and emergence of pathogens.</title>
        <authorList>
            <person name="Haridas S."/>
            <person name="Albert R."/>
            <person name="Binder M."/>
            <person name="Bloem J."/>
            <person name="Labutti K."/>
            <person name="Salamov A."/>
            <person name="Andreopoulos B."/>
            <person name="Baker S."/>
            <person name="Barry K."/>
            <person name="Bills G."/>
            <person name="Bluhm B."/>
            <person name="Cannon C."/>
            <person name="Castanera R."/>
            <person name="Culley D."/>
            <person name="Daum C."/>
            <person name="Ezra D."/>
            <person name="Gonzalez J."/>
            <person name="Henrissat B."/>
            <person name="Kuo A."/>
            <person name="Liang C."/>
            <person name="Lipzen A."/>
            <person name="Lutzoni F."/>
            <person name="Magnuson J."/>
            <person name="Mondo S."/>
            <person name="Nolan M."/>
            <person name="Ohm R."/>
            <person name="Pangilinan J."/>
            <person name="Park H.-J."/>
            <person name="Ramirez L."/>
            <person name="Alfaro M."/>
            <person name="Sun H."/>
            <person name="Tritt A."/>
            <person name="Yoshinaga Y."/>
            <person name="Zwiers L.-H."/>
            <person name="Turgeon B."/>
            <person name="Goodwin S."/>
            <person name="Spatafora J."/>
            <person name="Crous P."/>
            <person name="Grigoriev I."/>
        </authorList>
    </citation>
    <scope>NUCLEOTIDE SEQUENCE</scope>
    <source>
        <strain evidence="8 10">CBS 304.34</strain>
    </source>
</reference>
<evidence type="ECO:0000256" key="1">
    <source>
        <dbReference type="ARBA" id="ARBA00009986"/>
    </source>
</evidence>